<dbReference type="eggNOG" id="ENOG5031TE0">
    <property type="taxonomic scope" value="Bacteria"/>
</dbReference>
<dbReference type="RefSeq" id="WP_038453374.1">
    <property type="nucleotide sequence ID" value="NZ_CP009043.1"/>
</dbReference>
<evidence type="ECO:0000313" key="2">
    <source>
        <dbReference type="Proteomes" id="UP000028486"/>
    </source>
</evidence>
<gene>
    <name evidence="1" type="ORF">CIG1485E_0504</name>
</gene>
<keyword evidence="2" id="KW-1185">Reference proteome</keyword>
<proteinExistence type="predicted"/>
<name>A0A076FEX0_9BACT</name>
<organism evidence="1 2">
    <name type="scientific">Campylobacter iguaniorum</name>
    <dbReference type="NCBI Taxonomy" id="1244531"/>
    <lineage>
        <taxon>Bacteria</taxon>
        <taxon>Pseudomonadati</taxon>
        <taxon>Campylobacterota</taxon>
        <taxon>Epsilonproteobacteria</taxon>
        <taxon>Campylobacterales</taxon>
        <taxon>Campylobacteraceae</taxon>
        <taxon>Campylobacter</taxon>
    </lineage>
</organism>
<dbReference type="AlphaFoldDB" id="A0A076FEX0"/>
<accession>A0A076FEX0</accession>
<reference evidence="2" key="1">
    <citation type="journal article" date="2014" name="Genome Announc.">
        <title>Complete Genome Sequence of Campylobacter iguaniorum Strain 1485ET, Isolated from a Bearded Dragon (Pogona vitticeps).</title>
        <authorList>
            <person name="Gilbert M.J."/>
            <person name="Miller W.G."/>
            <person name="Yee E."/>
            <person name="Kik M."/>
            <person name="Wagenaar J.A."/>
            <person name="Duim B."/>
        </authorList>
    </citation>
    <scope>NUCLEOTIDE SEQUENCE [LARGE SCALE GENOMIC DNA]</scope>
    <source>
        <strain evidence="2">1485E</strain>
    </source>
</reference>
<dbReference type="OrthoDB" id="5361883at2"/>
<protein>
    <submittedName>
        <fullName evidence="1">Uncharacterized protein</fullName>
    </submittedName>
</protein>
<sequence length="116" mass="13707">MKIAIECDCILLQESLRIFLEKFYVPKKDCDFVIADKKMLCDKPVFLIDENSPYLKIPFTKENLISTLEEFYSAIQIDGTKITQNHQNYNFEEKISNLVDKFKIDLINLIKSEYEK</sequence>
<evidence type="ECO:0000313" key="1">
    <source>
        <dbReference type="EMBL" id="AII14369.1"/>
    </source>
</evidence>
<dbReference type="KEGG" id="caj:CIG1485E_0504"/>
<dbReference type="EMBL" id="CP009043">
    <property type="protein sequence ID" value="AII14369.1"/>
    <property type="molecule type" value="Genomic_DNA"/>
</dbReference>
<dbReference type="Proteomes" id="UP000028486">
    <property type="component" value="Chromosome"/>
</dbReference>
<dbReference type="HOGENOM" id="CLU_142163_1_1_7"/>
<dbReference type="PATRIC" id="fig|1244531.5.peg.515"/>
<dbReference type="STRING" id="1244531.CIG2463D_0505"/>